<reference evidence="1" key="2">
    <citation type="submission" date="2020-11" db="EMBL/GenBank/DDBJ databases">
        <authorList>
            <person name="McCartney M.A."/>
            <person name="Auch B."/>
            <person name="Kono T."/>
            <person name="Mallez S."/>
            <person name="Becker A."/>
            <person name="Gohl D.M."/>
            <person name="Silverstein K.A.T."/>
            <person name="Koren S."/>
            <person name="Bechman K.B."/>
            <person name="Herman A."/>
            <person name="Abrahante J.E."/>
            <person name="Garbe J."/>
        </authorList>
    </citation>
    <scope>NUCLEOTIDE SEQUENCE</scope>
    <source>
        <strain evidence="1">Duluth1</strain>
        <tissue evidence="1">Whole animal</tissue>
    </source>
</reference>
<evidence type="ECO:0000313" key="2">
    <source>
        <dbReference type="Proteomes" id="UP000828390"/>
    </source>
</evidence>
<dbReference type="AlphaFoldDB" id="A0A9D4J0N0"/>
<gene>
    <name evidence="1" type="ORF">DPMN_148886</name>
</gene>
<proteinExistence type="predicted"/>
<accession>A0A9D4J0N0</accession>
<comment type="caution">
    <text evidence="1">The sequence shown here is derived from an EMBL/GenBank/DDBJ whole genome shotgun (WGS) entry which is preliminary data.</text>
</comment>
<name>A0A9D4J0N0_DREPO</name>
<sequence>MSRDYVWIPMSLDLCMETYASGLCMDTYVSELCMETYASRLCMETYVSELVEMNPCLCDLIP</sequence>
<keyword evidence="2" id="KW-1185">Reference proteome</keyword>
<protein>
    <submittedName>
        <fullName evidence="1">Uncharacterized protein</fullName>
    </submittedName>
</protein>
<dbReference type="Proteomes" id="UP000828390">
    <property type="component" value="Unassembled WGS sequence"/>
</dbReference>
<reference evidence="1" key="1">
    <citation type="journal article" date="2019" name="bioRxiv">
        <title>The Genome of the Zebra Mussel, Dreissena polymorpha: A Resource for Invasive Species Research.</title>
        <authorList>
            <person name="McCartney M.A."/>
            <person name="Auch B."/>
            <person name="Kono T."/>
            <person name="Mallez S."/>
            <person name="Zhang Y."/>
            <person name="Obille A."/>
            <person name="Becker A."/>
            <person name="Abrahante J.E."/>
            <person name="Garbe J."/>
            <person name="Badalamenti J.P."/>
            <person name="Herman A."/>
            <person name="Mangelson H."/>
            <person name="Liachko I."/>
            <person name="Sullivan S."/>
            <person name="Sone E.D."/>
            <person name="Koren S."/>
            <person name="Silverstein K.A.T."/>
            <person name="Beckman K.B."/>
            <person name="Gohl D.M."/>
        </authorList>
    </citation>
    <scope>NUCLEOTIDE SEQUENCE</scope>
    <source>
        <strain evidence="1">Duluth1</strain>
        <tissue evidence="1">Whole animal</tissue>
    </source>
</reference>
<evidence type="ECO:0000313" key="1">
    <source>
        <dbReference type="EMBL" id="KAH3795336.1"/>
    </source>
</evidence>
<organism evidence="1 2">
    <name type="scientific">Dreissena polymorpha</name>
    <name type="common">Zebra mussel</name>
    <name type="synonym">Mytilus polymorpha</name>
    <dbReference type="NCBI Taxonomy" id="45954"/>
    <lineage>
        <taxon>Eukaryota</taxon>
        <taxon>Metazoa</taxon>
        <taxon>Spiralia</taxon>
        <taxon>Lophotrochozoa</taxon>
        <taxon>Mollusca</taxon>
        <taxon>Bivalvia</taxon>
        <taxon>Autobranchia</taxon>
        <taxon>Heteroconchia</taxon>
        <taxon>Euheterodonta</taxon>
        <taxon>Imparidentia</taxon>
        <taxon>Neoheterodontei</taxon>
        <taxon>Myida</taxon>
        <taxon>Dreissenoidea</taxon>
        <taxon>Dreissenidae</taxon>
        <taxon>Dreissena</taxon>
    </lineage>
</organism>
<dbReference type="EMBL" id="JAIWYP010000007">
    <property type="protein sequence ID" value="KAH3795336.1"/>
    <property type="molecule type" value="Genomic_DNA"/>
</dbReference>